<dbReference type="InterPro" id="IPR015500">
    <property type="entry name" value="Peptidase_S8_subtilisin-rel"/>
</dbReference>
<evidence type="ECO:0000313" key="8">
    <source>
        <dbReference type="EMBL" id="MDK2125768.1"/>
    </source>
</evidence>
<evidence type="ECO:0000259" key="7">
    <source>
        <dbReference type="Pfam" id="PF00082"/>
    </source>
</evidence>
<accession>A0ABT7E374</accession>
<evidence type="ECO:0000256" key="6">
    <source>
        <dbReference type="SAM" id="SignalP"/>
    </source>
</evidence>
<protein>
    <submittedName>
        <fullName evidence="8">S8 family serine peptidase</fullName>
        <ecNumber evidence="8">3.4.-.-</ecNumber>
    </submittedName>
</protein>
<dbReference type="EMBL" id="JARRAF010000024">
    <property type="protein sequence ID" value="MDK2125768.1"/>
    <property type="molecule type" value="Genomic_DNA"/>
</dbReference>
<dbReference type="InterPro" id="IPR000209">
    <property type="entry name" value="Peptidase_S8/S53_dom"/>
</dbReference>
<keyword evidence="6" id="KW-0732">Signal</keyword>
<dbReference type="InterPro" id="IPR023828">
    <property type="entry name" value="Peptidase_S8_Ser-AS"/>
</dbReference>
<dbReference type="InterPro" id="IPR036852">
    <property type="entry name" value="Peptidase_S8/S53_dom_sf"/>
</dbReference>
<feature type="domain" description="Peptidase S8/S53" evidence="7">
    <location>
        <begin position="172"/>
        <end position="459"/>
    </location>
</feature>
<feature type="active site" description="Charge relay system" evidence="5">
    <location>
        <position position="181"/>
    </location>
</feature>
<dbReference type="SUPFAM" id="SSF89260">
    <property type="entry name" value="Collagen-binding domain"/>
    <property type="match status" value="1"/>
</dbReference>
<comment type="caution">
    <text evidence="8">The sequence shown here is derived from an EMBL/GenBank/DDBJ whole genome shotgun (WGS) entry which is preliminary data.</text>
</comment>
<dbReference type="PROSITE" id="PS51892">
    <property type="entry name" value="SUBTILASE"/>
    <property type="match status" value="1"/>
</dbReference>
<feature type="active site" description="Charge relay system" evidence="5">
    <location>
        <position position="242"/>
    </location>
</feature>
<dbReference type="PANTHER" id="PTHR43806">
    <property type="entry name" value="PEPTIDASE S8"/>
    <property type="match status" value="1"/>
</dbReference>
<dbReference type="Pfam" id="PF00082">
    <property type="entry name" value="Peptidase_S8"/>
    <property type="match status" value="1"/>
</dbReference>
<dbReference type="CDD" id="cd07496">
    <property type="entry name" value="Peptidases_S8_13"/>
    <property type="match status" value="1"/>
</dbReference>
<evidence type="ECO:0000256" key="3">
    <source>
        <dbReference type="ARBA" id="ARBA00022801"/>
    </source>
</evidence>
<evidence type="ECO:0000313" key="9">
    <source>
        <dbReference type="Proteomes" id="UP001172778"/>
    </source>
</evidence>
<dbReference type="InterPro" id="IPR022398">
    <property type="entry name" value="Peptidase_S8_His-AS"/>
</dbReference>
<dbReference type="Gene3D" id="2.60.120.380">
    <property type="match status" value="1"/>
</dbReference>
<dbReference type="GO" id="GO:0016787">
    <property type="term" value="F:hydrolase activity"/>
    <property type="evidence" value="ECO:0007669"/>
    <property type="project" value="UniProtKB-KW"/>
</dbReference>
<keyword evidence="3 5" id="KW-0378">Hydrolase</keyword>
<dbReference type="RefSeq" id="WP_284102081.1">
    <property type="nucleotide sequence ID" value="NZ_JARRAF010000024.1"/>
</dbReference>
<name>A0ABT7E374_9NEIS</name>
<feature type="chain" id="PRO_5046783506" evidence="6">
    <location>
        <begin position="31"/>
        <end position="607"/>
    </location>
</feature>
<dbReference type="InterPro" id="IPR050131">
    <property type="entry name" value="Peptidase_S8_subtilisin-like"/>
</dbReference>
<organism evidence="8 9">
    <name type="scientific">Parachitinimonas caeni</name>
    <dbReference type="NCBI Taxonomy" id="3031301"/>
    <lineage>
        <taxon>Bacteria</taxon>
        <taxon>Pseudomonadati</taxon>
        <taxon>Pseudomonadota</taxon>
        <taxon>Betaproteobacteria</taxon>
        <taxon>Neisseriales</taxon>
        <taxon>Chitinibacteraceae</taxon>
        <taxon>Parachitinimonas</taxon>
    </lineage>
</organism>
<keyword evidence="2 5" id="KW-0645">Protease</keyword>
<comment type="similarity">
    <text evidence="1 5">Belongs to the peptidase S8 family.</text>
</comment>
<evidence type="ECO:0000256" key="5">
    <source>
        <dbReference type="PROSITE-ProRule" id="PRU01240"/>
    </source>
</evidence>
<dbReference type="InterPro" id="IPR034176">
    <property type="entry name" value="Peptidases_S8_13"/>
</dbReference>
<keyword evidence="9" id="KW-1185">Reference proteome</keyword>
<dbReference type="PRINTS" id="PR00723">
    <property type="entry name" value="SUBTILISIN"/>
</dbReference>
<evidence type="ECO:0000256" key="1">
    <source>
        <dbReference type="ARBA" id="ARBA00011073"/>
    </source>
</evidence>
<evidence type="ECO:0000256" key="2">
    <source>
        <dbReference type="ARBA" id="ARBA00022670"/>
    </source>
</evidence>
<keyword evidence="4 5" id="KW-0720">Serine protease</keyword>
<proteinExistence type="inferred from homology"/>
<dbReference type="PROSITE" id="PS00138">
    <property type="entry name" value="SUBTILASE_SER"/>
    <property type="match status" value="1"/>
</dbReference>
<dbReference type="PANTHER" id="PTHR43806:SF11">
    <property type="entry name" value="CEREVISIN-RELATED"/>
    <property type="match status" value="1"/>
</dbReference>
<evidence type="ECO:0000256" key="4">
    <source>
        <dbReference type="ARBA" id="ARBA00022825"/>
    </source>
</evidence>
<dbReference type="PROSITE" id="PS00137">
    <property type="entry name" value="SUBTILASE_HIS"/>
    <property type="match status" value="1"/>
</dbReference>
<dbReference type="Proteomes" id="UP001172778">
    <property type="component" value="Unassembled WGS sequence"/>
</dbReference>
<dbReference type="Gene3D" id="3.40.50.200">
    <property type="entry name" value="Peptidase S8/S53 domain"/>
    <property type="match status" value="1"/>
</dbReference>
<dbReference type="SUPFAM" id="SSF52743">
    <property type="entry name" value="Subtilisin-like"/>
    <property type="match status" value="1"/>
</dbReference>
<sequence>MKQTNKPAAKLSQTGIAVALAFLAAATAQADQRITKPVIDTDQLIVKYRNSGLSAQQLNSPSADTAIATMQAQRMSQVQGALQQFGAIGTLKRTTGLGSQVIKLDKRRSLAEVAAMAAKIAKDDPNVEYAEPDRIKLPLAAAPNDTNWSKQWDLQNSSIGINVPNAWDLSTGSGVNVAVIDTGYRPHADLAANILPGYDMINDTAVAVDGNARDSDASDPGDWQAQGECPAPNNGAHNSSWHGTHVAGTIAAVTNNGVGVAGIAPNAKIVPVRVLGKCGGYDSDIADAMIWASGGTVAGLPANPNKARVLNLSLGGSGPCDSTSQAAINTARANGAVVVIAAGNDSMDVSDASPANCSGVVAVAAYDKTGGRSYYSNFGNLITLAAPGGAQNSANDPNGILSTLNSGTKGPGSDNYIYYQGTSMAAPHVAGVAALMLAAKPSATPDEVIAALKSSARPFVASCQGCGAGMLDAYGAVKAIKGDIIDPPATGETESNNTLATANAVTAPKTLSATMGSSTDVDYFSVQLPAGRTLQAVMTPNASSDYDLYVYNSAGSQIGSSENGKGSADTVSVANTGSSTLTRYVKVVYYSGGTGSTNGKYSLKLSW</sequence>
<feature type="signal peptide" evidence="6">
    <location>
        <begin position="1"/>
        <end position="30"/>
    </location>
</feature>
<dbReference type="EC" id="3.4.-.-" evidence="8"/>
<feature type="active site" description="Charge relay system" evidence="5">
    <location>
        <position position="423"/>
    </location>
</feature>
<reference evidence="8" key="1">
    <citation type="submission" date="2023-03" db="EMBL/GenBank/DDBJ databases">
        <title>Chitinimonas shenzhenensis gen. nov., sp. nov., a novel member of family Burkholderiaceae isolated from activated sludge collected in Shen Zhen, China.</title>
        <authorList>
            <person name="Wang X."/>
        </authorList>
    </citation>
    <scope>NUCLEOTIDE SEQUENCE</scope>
    <source>
        <strain evidence="8">DQS-5</strain>
    </source>
</reference>
<gene>
    <name evidence="8" type="ORF">PZA18_17075</name>
</gene>